<evidence type="ECO:0000313" key="9">
    <source>
        <dbReference type="Proteomes" id="UP000190150"/>
    </source>
</evidence>
<reference evidence="9" key="1">
    <citation type="submission" date="2017-02" db="EMBL/GenBank/DDBJ databases">
        <authorList>
            <person name="Varghese N."/>
            <person name="Submissions S."/>
        </authorList>
    </citation>
    <scope>NUCLEOTIDE SEQUENCE [LARGE SCALE GENOMIC DNA]</scope>
    <source>
        <strain evidence="9">DSM 24091</strain>
    </source>
</reference>
<protein>
    <submittedName>
        <fullName evidence="8">Starch-binding associating with outer membrane</fullName>
    </submittedName>
</protein>
<feature type="domain" description="SusD-like N-terminal" evidence="7">
    <location>
        <begin position="91"/>
        <end position="228"/>
    </location>
</feature>
<dbReference type="InterPro" id="IPR033985">
    <property type="entry name" value="SusD-like_N"/>
</dbReference>
<evidence type="ECO:0000256" key="1">
    <source>
        <dbReference type="ARBA" id="ARBA00004442"/>
    </source>
</evidence>
<dbReference type="Proteomes" id="UP000190150">
    <property type="component" value="Unassembled WGS sequence"/>
</dbReference>
<keyword evidence="3" id="KW-0732">Signal</keyword>
<dbReference type="InterPro" id="IPR012944">
    <property type="entry name" value="SusD_RagB_dom"/>
</dbReference>
<feature type="domain" description="RagB/SusD" evidence="6">
    <location>
        <begin position="293"/>
        <end position="568"/>
    </location>
</feature>
<keyword evidence="9" id="KW-1185">Reference proteome</keyword>
<dbReference type="SUPFAM" id="SSF48452">
    <property type="entry name" value="TPR-like"/>
    <property type="match status" value="1"/>
</dbReference>
<dbReference type="Pfam" id="PF07980">
    <property type="entry name" value="SusD_RagB"/>
    <property type="match status" value="1"/>
</dbReference>
<sequence>MKNIKTTIKRTSLAILAVTAISFQGCNLDLDLQDRLVEESVWSDPNTAELYVSGMYGVFQKFQFGNFPNLGYNNAMDALADGMKFTSNTLGNGTVNTLISNANYFSPATVGLNFWNPGFVGIRRVNEMIEGVKTKSKLSEEQKLVYEAEGRYVRAYTYFWLAKLHGSLPVFRSLGDYSSKDKPRSSEQEVYDFMIEDLTFAAENLPKTNLSGRATKGAAYGMLSRVALYAGSIAKYDNKQFNTDALTGISQTKAKDYFGISASAATKVVELAGEGLYALDTDFAGIFRKKDTKEAIFRVDYLAPNITHDYDLGYAPPRDAAGNTLVYGVPTAELVDEFEMADGAKFSWSNPVHAANPYSNREPRFEATILHNNSVWKGRVLNTTEADAVEGFVEFGRSGDPKRTVTGYYAKKMLDPSNTTFVVNKSTQSWIEMRYAEIILVLAEAKAQLDDYASATTYINMLRSKRGLNSISVSGSTQAMQAIEHERKVELAFEGHRFWDLRRWRKAHIELNGKKMTGHKITGQGAGYTYEVVPADAVNRSFTGKLYYLPIPENEVQLNLALDQIFGW</sequence>
<evidence type="ECO:0000259" key="6">
    <source>
        <dbReference type="Pfam" id="PF07980"/>
    </source>
</evidence>
<dbReference type="Gene3D" id="1.25.40.390">
    <property type="match status" value="1"/>
</dbReference>
<dbReference type="RefSeq" id="WP_079643033.1">
    <property type="nucleotide sequence ID" value="NZ_FUZF01000008.1"/>
</dbReference>
<name>A0A1T5DRA8_9SPHI</name>
<dbReference type="Pfam" id="PF14322">
    <property type="entry name" value="SusD-like_3"/>
    <property type="match status" value="1"/>
</dbReference>
<evidence type="ECO:0000256" key="3">
    <source>
        <dbReference type="ARBA" id="ARBA00022729"/>
    </source>
</evidence>
<dbReference type="AlphaFoldDB" id="A0A1T5DRA8"/>
<dbReference type="InterPro" id="IPR011990">
    <property type="entry name" value="TPR-like_helical_dom_sf"/>
</dbReference>
<gene>
    <name evidence="8" type="ORF">SAMN05660841_02095</name>
</gene>
<evidence type="ECO:0000256" key="4">
    <source>
        <dbReference type="ARBA" id="ARBA00023136"/>
    </source>
</evidence>
<proteinExistence type="inferred from homology"/>
<dbReference type="OrthoDB" id="691231at2"/>
<dbReference type="PROSITE" id="PS51257">
    <property type="entry name" value="PROKAR_LIPOPROTEIN"/>
    <property type="match status" value="1"/>
</dbReference>
<evidence type="ECO:0000259" key="7">
    <source>
        <dbReference type="Pfam" id="PF14322"/>
    </source>
</evidence>
<dbReference type="CDD" id="cd08977">
    <property type="entry name" value="SusD"/>
    <property type="match status" value="1"/>
</dbReference>
<dbReference type="GO" id="GO:0009279">
    <property type="term" value="C:cell outer membrane"/>
    <property type="evidence" value="ECO:0007669"/>
    <property type="project" value="UniProtKB-SubCell"/>
</dbReference>
<organism evidence="8 9">
    <name type="scientific">Sphingobacterium nematocida</name>
    <dbReference type="NCBI Taxonomy" id="1513896"/>
    <lineage>
        <taxon>Bacteria</taxon>
        <taxon>Pseudomonadati</taxon>
        <taxon>Bacteroidota</taxon>
        <taxon>Sphingobacteriia</taxon>
        <taxon>Sphingobacteriales</taxon>
        <taxon>Sphingobacteriaceae</taxon>
        <taxon>Sphingobacterium</taxon>
    </lineage>
</organism>
<comment type="similarity">
    <text evidence="2">Belongs to the SusD family.</text>
</comment>
<keyword evidence="5" id="KW-0998">Cell outer membrane</keyword>
<comment type="subcellular location">
    <subcellularLocation>
        <location evidence="1">Cell outer membrane</location>
    </subcellularLocation>
</comment>
<accession>A0A1T5DRA8</accession>
<evidence type="ECO:0000256" key="2">
    <source>
        <dbReference type="ARBA" id="ARBA00006275"/>
    </source>
</evidence>
<dbReference type="EMBL" id="FUZF01000008">
    <property type="protein sequence ID" value="SKB74003.1"/>
    <property type="molecule type" value="Genomic_DNA"/>
</dbReference>
<evidence type="ECO:0000313" key="8">
    <source>
        <dbReference type="EMBL" id="SKB74003.1"/>
    </source>
</evidence>
<evidence type="ECO:0000256" key="5">
    <source>
        <dbReference type="ARBA" id="ARBA00023237"/>
    </source>
</evidence>
<keyword evidence="4" id="KW-0472">Membrane</keyword>
<dbReference type="STRING" id="1513896.SAMN05660841_02095"/>